<sequence>SSPSDRTAAPVQLHSRPQQHPTTAVHSTAHDTPAWTAANEGDAQSAKISSSDFKLWDKALECLKESQEDPDIVDIIQKFAKNPAGNNATTDGEPSSVAGLAKDIKEKMEQEVNDQQHAREQRAWKIKIGQNEYSACGFVEKTVTVLNKFVAIGDVAVSFDPIHAALPWAAVRFVLVSLTADSELRSQIIFGLAKVTSLVLQCDTYRRLYIAPDPDLRPPEKVLGPLEGSIVHAYVKSLLFLGFAVQRQQSKSTLVSAPFKLGDVETYVKNLVESGDQLAQAADNCEKQCSHQNRANLEELLKTAKESHRAIQDRAVLLLNIHQKIVLGKLSSAEGAAYDSHANEHDARCHPHTRVDLLAQIYKWADDPDGTGKSTISRTVAHEFAYKEALGASFFFKRGEGDRGKAARFFTTITTQLVHRLPSLAPHVQNAIEADSCIGEKTMKEQFEKLITQPLEKMGSDSQNRLTMVVVIDALDECDNENDTQALIGLLPQAKQLTSVRLKFFVTSRPEFPIRLEFNKISGTYQDLALHRVDGRVIEDDISTFLMSELSGTRDDYNRLVATDRQLSPDWPGQTNLQILVKMSIPLFIFAATVCRFLKDWKHGRHPDKKLTEILKYQTRSQTSKLDATYSPVLNQLLVDFSGPAKDDVVQDFREVVGPIIILASPLSTTSLSHLLGIPKQDIDCGLDPLHSVLNIPSNSDAPVKLLHLSFRDFLVDPNKRNTNSFWVDEEKTHEKLATRCLQLLTENDHLKKDICSLHMPGRTRTDISQKTIDSCLPPEVQYACLYWVYHLKGSKGMVQDGDQAHQFLKCHFLHWLEALSLINRISESIGLIDELQSMVDPIKGAEASSFLRDAKRFVLNYRSIIDVAPLQLYASALVFAPDPSIIRRTFEHYIPRWIFPLPNVDSNWNAVLQTLEGHGGGVNSVVFSRDGKLIASGSSDHTIKVWDVATGD</sequence>
<dbReference type="SUPFAM" id="SSF50978">
    <property type="entry name" value="WD40 repeat-like"/>
    <property type="match status" value="1"/>
</dbReference>
<dbReference type="AlphaFoldDB" id="A0A9P8W5F3"/>
<dbReference type="PROSITE" id="PS50082">
    <property type="entry name" value="WD_REPEATS_2"/>
    <property type="match status" value="1"/>
</dbReference>
<dbReference type="SMART" id="SM00320">
    <property type="entry name" value="WD40"/>
    <property type="match status" value="1"/>
</dbReference>
<evidence type="ECO:0000256" key="1">
    <source>
        <dbReference type="ARBA" id="ARBA00022574"/>
    </source>
</evidence>
<dbReference type="InterPro" id="IPR036322">
    <property type="entry name" value="WD40_repeat_dom_sf"/>
</dbReference>
<dbReference type="InterPro" id="IPR001680">
    <property type="entry name" value="WD40_rpt"/>
</dbReference>
<dbReference type="Proteomes" id="UP000777438">
    <property type="component" value="Unassembled WGS sequence"/>
</dbReference>
<keyword evidence="1 3" id="KW-0853">WD repeat</keyword>
<feature type="compositionally biased region" description="Polar residues" evidence="4">
    <location>
        <begin position="15"/>
        <end position="26"/>
    </location>
</feature>
<organism evidence="6 7">
    <name type="scientific">Thelonectria olida</name>
    <dbReference type="NCBI Taxonomy" id="1576542"/>
    <lineage>
        <taxon>Eukaryota</taxon>
        <taxon>Fungi</taxon>
        <taxon>Dikarya</taxon>
        <taxon>Ascomycota</taxon>
        <taxon>Pezizomycotina</taxon>
        <taxon>Sordariomycetes</taxon>
        <taxon>Hypocreomycetidae</taxon>
        <taxon>Hypocreales</taxon>
        <taxon>Nectriaceae</taxon>
        <taxon>Thelonectria</taxon>
    </lineage>
</organism>
<feature type="domain" description="Nephrocystin 3-like N-terminal" evidence="5">
    <location>
        <begin position="368"/>
        <end position="509"/>
    </location>
</feature>
<feature type="repeat" description="WD" evidence="3">
    <location>
        <begin position="916"/>
        <end position="953"/>
    </location>
</feature>
<evidence type="ECO:0000256" key="4">
    <source>
        <dbReference type="SAM" id="MobiDB-lite"/>
    </source>
</evidence>
<dbReference type="InterPro" id="IPR019775">
    <property type="entry name" value="WD40_repeat_CS"/>
</dbReference>
<dbReference type="PANTHER" id="PTHR10039">
    <property type="entry name" value="AMELOGENIN"/>
    <property type="match status" value="1"/>
</dbReference>
<feature type="region of interest" description="Disordered" evidence="4">
    <location>
        <begin position="1"/>
        <end position="30"/>
    </location>
</feature>
<dbReference type="EMBL" id="JAGPYM010000010">
    <property type="protein sequence ID" value="KAH6889960.1"/>
    <property type="molecule type" value="Genomic_DNA"/>
</dbReference>
<protein>
    <recommendedName>
        <fullName evidence="5">Nephrocystin 3-like N-terminal domain-containing protein</fullName>
    </recommendedName>
</protein>
<evidence type="ECO:0000259" key="5">
    <source>
        <dbReference type="Pfam" id="PF24883"/>
    </source>
</evidence>
<proteinExistence type="predicted"/>
<evidence type="ECO:0000256" key="3">
    <source>
        <dbReference type="PROSITE-ProRule" id="PRU00221"/>
    </source>
</evidence>
<dbReference type="Gene3D" id="2.130.10.10">
    <property type="entry name" value="YVTN repeat-like/Quinoprotein amine dehydrogenase"/>
    <property type="match status" value="1"/>
</dbReference>
<feature type="non-terminal residue" evidence="6">
    <location>
        <position position="1"/>
    </location>
</feature>
<evidence type="ECO:0000313" key="7">
    <source>
        <dbReference type="Proteomes" id="UP000777438"/>
    </source>
</evidence>
<dbReference type="PROSITE" id="PS00678">
    <property type="entry name" value="WD_REPEATS_1"/>
    <property type="match status" value="1"/>
</dbReference>
<feature type="non-terminal residue" evidence="6">
    <location>
        <position position="953"/>
    </location>
</feature>
<evidence type="ECO:0000256" key="2">
    <source>
        <dbReference type="ARBA" id="ARBA00022737"/>
    </source>
</evidence>
<dbReference type="PROSITE" id="PS50294">
    <property type="entry name" value="WD_REPEATS_REGION"/>
    <property type="match status" value="1"/>
</dbReference>
<comment type="caution">
    <text evidence="6">The sequence shown here is derived from an EMBL/GenBank/DDBJ whole genome shotgun (WGS) entry which is preliminary data.</text>
</comment>
<keyword evidence="2" id="KW-0677">Repeat</keyword>
<dbReference type="PANTHER" id="PTHR10039:SF14">
    <property type="entry name" value="NACHT DOMAIN-CONTAINING PROTEIN"/>
    <property type="match status" value="1"/>
</dbReference>
<dbReference type="Pfam" id="PF00400">
    <property type="entry name" value="WD40"/>
    <property type="match status" value="1"/>
</dbReference>
<gene>
    <name evidence="6" type="ORF">B0T10DRAFT_365361</name>
</gene>
<keyword evidence="7" id="KW-1185">Reference proteome</keyword>
<dbReference type="InterPro" id="IPR027417">
    <property type="entry name" value="P-loop_NTPase"/>
</dbReference>
<reference evidence="6 7" key="1">
    <citation type="journal article" date="2021" name="Nat. Commun.">
        <title>Genetic determinants of endophytism in the Arabidopsis root mycobiome.</title>
        <authorList>
            <person name="Mesny F."/>
            <person name="Miyauchi S."/>
            <person name="Thiergart T."/>
            <person name="Pickel B."/>
            <person name="Atanasova L."/>
            <person name="Karlsson M."/>
            <person name="Huettel B."/>
            <person name="Barry K.W."/>
            <person name="Haridas S."/>
            <person name="Chen C."/>
            <person name="Bauer D."/>
            <person name="Andreopoulos W."/>
            <person name="Pangilinan J."/>
            <person name="LaButti K."/>
            <person name="Riley R."/>
            <person name="Lipzen A."/>
            <person name="Clum A."/>
            <person name="Drula E."/>
            <person name="Henrissat B."/>
            <person name="Kohler A."/>
            <person name="Grigoriev I.V."/>
            <person name="Martin F.M."/>
            <person name="Hacquard S."/>
        </authorList>
    </citation>
    <scope>NUCLEOTIDE SEQUENCE [LARGE SCALE GENOMIC DNA]</scope>
    <source>
        <strain evidence="6 7">MPI-CAGE-CH-0241</strain>
    </source>
</reference>
<dbReference type="Gene3D" id="3.40.50.300">
    <property type="entry name" value="P-loop containing nucleotide triphosphate hydrolases"/>
    <property type="match status" value="1"/>
</dbReference>
<name>A0A9P8W5F3_9HYPO</name>
<dbReference type="InterPro" id="IPR015943">
    <property type="entry name" value="WD40/YVTN_repeat-like_dom_sf"/>
</dbReference>
<dbReference type="Pfam" id="PF24883">
    <property type="entry name" value="NPHP3_N"/>
    <property type="match status" value="1"/>
</dbReference>
<dbReference type="InterPro" id="IPR056884">
    <property type="entry name" value="NPHP3-like_N"/>
</dbReference>
<evidence type="ECO:0000313" key="6">
    <source>
        <dbReference type="EMBL" id="KAH6889960.1"/>
    </source>
</evidence>
<dbReference type="OrthoDB" id="538223at2759"/>
<accession>A0A9P8W5F3</accession>